<name>K2G0P6_9BACT</name>
<evidence type="ECO:0000313" key="1">
    <source>
        <dbReference type="EMBL" id="EKE27722.1"/>
    </source>
</evidence>
<dbReference type="EMBL" id="AMFJ01000438">
    <property type="protein sequence ID" value="EKE27722.1"/>
    <property type="molecule type" value="Genomic_DNA"/>
</dbReference>
<comment type="caution">
    <text evidence="1">The sequence shown here is derived from an EMBL/GenBank/DDBJ whole genome shotgun (WGS) entry which is preliminary data.</text>
</comment>
<dbReference type="AlphaFoldDB" id="K2G0P6"/>
<organism evidence="1">
    <name type="scientific">uncultured bacterium</name>
    <name type="common">gcode 4</name>
    <dbReference type="NCBI Taxonomy" id="1234023"/>
    <lineage>
        <taxon>Bacteria</taxon>
        <taxon>environmental samples</taxon>
    </lineage>
</organism>
<protein>
    <submittedName>
        <fullName evidence="1">Uncharacterized protein</fullName>
    </submittedName>
</protein>
<gene>
    <name evidence="1" type="ORF">ACD_3C00164G0004</name>
</gene>
<proteinExistence type="predicted"/>
<accession>K2G0P6</accession>
<sequence length="228" mass="28580">MYNILVFIWEWKSEYAFFQEFLKSHLWIEWEDMKSNILYKKKNTYVLFWHPVMWNFDHKWWDCTLFSDVTYIQVKKRLESQKYLFKELKNYKIYYLIFTDKDKINSIEKIKWAEVLIKKWCSEYNGEVKAMFAEKEIETWFLAWFSDIMKIGYWIIKEDRLNKYLKIEDLDTLEDTYEILQVIIKWTDLDGNQEYIWREFWKYIDIEQAKNKSKSFKNFIEIIESLFI</sequence>
<reference evidence="1" key="1">
    <citation type="journal article" date="2012" name="Science">
        <title>Fermentation, hydrogen, and sulfur metabolism in multiple uncultivated bacterial phyla.</title>
        <authorList>
            <person name="Wrighton K.C."/>
            <person name="Thomas B.C."/>
            <person name="Sharon I."/>
            <person name="Miller C.S."/>
            <person name="Castelle C.J."/>
            <person name="VerBerkmoes N.C."/>
            <person name="Wilkins M.J."/>
            <person name="Hettich R.L."/>
            <person name="Lipton M.S."/>
            <person name="Williams K.H."/>
            <person name="Long P.E."/>
            <person name="Banfield J.F."/>
        </authorList>
    </citation>
    <scope>NUCLEOTIDE SEQUENCE [LARGE SCALE GENOMIC DNA]</scope>
</reference>